<dbReference type="SUPFAM" id="SSF53335">
    <property type="entry name" value="S-adenosyl-L-methionine-dependent methyltransferases"/>
    <property type="match status" value="1"/>
</dbReference>
<sequence>MSLILGTQPNEQLPIGLVRLLAPLLTNQETYFFREPRVFEFSTKVLLGRRKESLDFSRSPSLKVWCAGCSSGEEAYSLAISLKESGLSSASVSILGTDISDEALLQAVSALYTRRSFRSLGEDSRYEDLLQRYVKPKNDDEAGDVREICESLKPMVLFDFFNLVDFVGEDKRVEREIAQGFDLIICRNVLVYFEQAEQLLVVESLSNSLKPGGYLVLAPTDLVHGLPSEQCTRLNLSPTGDLDGCVYAKFNRPVAYNSPSLSLGSEGVLTSARELYLQSLKWQDLDLKAEAIESLEKCLALNSDIHMASFLLAGLYFATDRRDSARALLLGLRSKLFTLPLAETLEFGEGLTVDSLLKLVDNLLALED</sequence>
<protein>
    <recommendedName>
        <fullName evidence="1">CheR-type methyltransferase domain-containing protein</fullName>
    </recommendedName>
</protein>
<dbReference type="AlphaFoldDB" id="A0A8J7P7K9"/>
<dbReference type="InterPro" id="IPR050903">
    <property type="entry name" value="Bact_Chemotaxis_MeTrfase"/>
</dbReference>
<dbReference type="InterPro" id="IPR022642">
    <property type="entry name" value="CheR_C"/>
</dbReference>
<dbReference type="SMART" id="SM00138">
    <property type="entry name" value="MeTrc"/>
    <property type="match status" value="1"/>
</dbReference>
<evidence type="ECO:0000313" key="3">
    <source>
        <dbReference type="Proteomes" id="UP000664277"/>
    </source>
</evidence>
<dbReference type="PANTHER" id="PTHR24422">
    <property type="entry name" value="CHEMOTAXIS PROTEIN METHYLTRANSFERASE"/>
    <property type="match status" value="1"/>
</dbReference>
<organism evidence="2 3">
    <name type="scientific">Candidatus Obscuribacter phosphatis</name>
    <dbReference type="NCBI Taxonomy" id="1906157"/>
    <lineage>
        <taxon>Bacteria</taxon>
        <taxon>Bacillati</taxon>
        <taxon>Candidatus Melainabacteria</taxon>
        <taxon>Candidatus Obscuribacterales</taxon>
        <taxon>Candidatus Obscuribacteraceae</taxon>
        <taxon>Candidatus Obscuribacter</taxon>
    </lineage>
</organism>
<dbReference type="InterPro" id="IPR029063">
    <property type="entry name" value="SAM-dependent_MTases_sf"/>
</dbReference>
<dbReference type="Proteomes" id="UP000664277">
    <property type="component" value="Unassembled WGS sequence"/>
</dbReference>
<dbReference type="Gene3D" id="3.40.50.150">
    <property type="entry name" value="Vaccinia Virus protein VP39"/>
    <property type="match status" value="1"/>
</dbReference>
<comment type="caution">
    <text evidence="2">The sequence shown here is derived from an EMBL/GenBank/DDBJ whole genome shotgun (WGS) entry which is preliminary data.</text>
</comment>
<dbReference type="PRINTS" id="PR00996">
    <property type="entry name" value="CHERMTFRASE"/>
</dbReference>
<dbReference type="Pfam" id="PF01739">
    <property type="entry name" value="CheR"/>
    <property type="match status" value="1"/>
</dbReference>
<gene>
    <name evidence="2" type="ORF">J0M35_04640</name>
</gene>
<name>A0A8J7P7K9_9BACT</name>
<dbReference type="EMBL" id="JAFLCK010000004">
    <property type="protein sequence ID" value="MBN8659626.1"/>
    <property type="molecule type" value="Genomic_DNA"/>
</dbReference>
<feature type="domain" description="CheR-type methyltransferase" evidence="1">
    <location>
        <begin position="25"/>
        <end position="223"/>
    </location>
</feature>
<dbReference type="InterPro" id="IPR000780">
    <property type="entry name" value="CheR_MeTrfase"/>
</dbReference>
<dbReference type="PROSITE" id="PS50123">
    <property type="entry name" value="CHER"/>
    <property type="match status" value="1"/>
</dbReference>
<evidence type="ECO:0000259" key="1">
    <source>
        <dbReference type="PROSITE" id="PS50123"/>
    </source>
</evidence>
<dbReference type="GO" id="GO:0008757">
    <property type="term" value="F:S-adenosylmethionine-dependent methyltransferase activity"/>
    <property type="evidence" value="ECO:0007669"/>
    <property type="project" value="InterPro"/>
</dbReference>
<proteinExistence type="predicted"/>
<accession>A0A8J7P7K9</accession>
<reference evidence="2" key="1">
    <citation type="submission" date="2021-02" db="EMBL/GenBank/DDBJ databases">
        <title>Genome-Resolved Metagenomics of a Microbial Community Performing Photosynthetic Biological Nutrient Removal.</title>
        <authorList>
            <person name="Mcdaniel E.A."/>
        </authorList>
    </citation>
    <scope>NUCLEOTIDE SEQUENCE</scope>
    <source>
        <strain evidence="2">UWPOB_OBS1</strain>
    </source>
</reference>
<evidence type="ECO:0000313" key="2">
    <source>
        <dbReference type="EMBL" id="MBN8659626.1"/>
    </source>
</evidence>
<dbReference type="PANTHER" id="PTHR24422:SF10">
    <property type="entry name" value="CHEMOTAXIS PROTEIN METHYLTRANSFERASE 2"/>
    <property type="match status" value="1"/>
</dbReference>